<dbReference type="Proteomes" id="UP000034701">
    <property type="component" value="Unassembled WGS sequence"/>
</dbReference>
<accession>A0A0G0J967</accession>
<proteinExistence type="predicted"/>
<reference evidence="1 2" key="1">
    <citation type="journal article" date="2015" name="Nature">
        <title>rRNA introns, odd ribosomes, and small enigmatic genomes across a large radiation of phyla.</title>
        <authorList>
            <person name="Brown C.T."/>
            <person name="Hug L.A."/>
            <person name="Thomas B.C."/>
            <person name="Sharon I."/>
            <person name="Castelle C.J."/>
            <person name="Singh A."/>
            <person name="Wilkins M.J."/>
            <person name="Williams K.H."/>
            <person name="Banfield J.F."/>
        </authorList>
    </citation>
    <scope>NUCLEOTIDE SEQUENCE [LARGE SCALE GENOMIC DNA]</scope>
</reference>
<sequence>MRMCIIILEMVNIFNNKMTLISDNVEFVEEPREIAVLQTLFQKKQ</sequence>
<comment type="caution">
    <text evidence="1">The sequence shown here is derived from an EMBL/GenBank/DDBJ whole genome shotgun (WGS) entry which is preliminary data.</text>
</comment>
<gene>
    <name evidence="1" type="ORF">US45_C0011G0014</name>
</gene>
<dbReference type="AlphaFoldDB" id="A0A0G0J967"/>
<evidence type="ECO:0000313" key="1">
    <source>
        <dbReference type="EMBL" id="KKQ33319.1"/>
    </source>
</evidence>
<evidence type="ECO:0000313" key="2">
    <source>
        <dbReference type="Proteomes" id="UP000034701"/>
    </source>
</evidence>
<organism evidence="1 2">
    <name type="scientific">Candidatus Nomurabacteria bacterium GW2011_GWA1_37_20</name>
    <dbReference type="NCBI Taxonomy" id="1618729"/>
    <lineage>
        <taxon>Bacteria</taxon>
        <taxon>Candidatus Nomuraibacteriota</taxon>
    </lineage>
</organism>
<dbReference type="EMBL" id="LBTA01000011">
    <property type="protein sequence ID" value="KKQ33319.1"/>
    <property type="molecule type" value="Genomic_DNA"/>
</dbReference>
<name>A0A0G0J967_9BACT</name>
<protein>
    <submittedName>
        <fullName evidence="1">Uncharacterized protein</fullName>
    </submittedName>
</protein>